<dbReference type="EMBL" id="JAKEKT020000015">
    <property type="protein sequence ID" value="KAL1646550.1"/>
    <property type="molecule type" value="Genomic_DNA"/>
</dbReference>
<keyword evidence="2" id="KW-1185">Reference proteome</keyword>
<organism evidence="1 2">
    <name type="scientific">Diplodia intermedia</name>
    <dbReference type="NCBI Taxonomy" id="856260"/>
    <lineage>
        <taxon>Eukaryota</taxon>
        <taxon>Fungi</taxon>
        <taxon>Dikarya</taxon>
        <taxon>Ascomycota</taxon>
        <taxon>Pezizomycotina</taxon>
        <taxon>Dothideomycetes</taxon>
        <taxon>Dothideomycetes incertae sedis</taxon>
        <taxon>Botryosphaeriales</taxon>
        <taxon>Botryosphaeriaceae</taxon>
        <taxon>Diplodia</taxon>
    </lineage>
</organism>
<protein>
    <submittedName>
        <fullName evidence="1">Uncharacterized protein</fullName>
    </submittedName>
</protein>
<accession>A0ABR3TX20</accession>
<dbReference type="Proteomes" id="UP001521184">
    <property type="component" value="Unassembled WGS sequence"/>
</dbReference>
<evidence type="ECO:0000313" key="1">
    <source>
        <dbReference type="EMBL" id="KAL1646550.1"/>
    </source>
</evidence>
<evidence type="ECO:0000313" key="2">
    <source>
        <dbReference type="Proteomes" id="UP001521184"/>
    </source>
</evidence>
<sequence length="132" mass="15445">MSGQKESIELIKDTGRKIVFVEDKQAGIFSDVWGLTVDALVATRTEASAVSTYQHHFLNVFVYEKAKRIREKHLDDTLSDDILEWTVNERFVVFEDLWDEDPRVLAWLMWHPFTHPIDFDSIFFPPEKATTE</sequence>
<reference evidence="1 2" key="1">
    <citation type="journal article" date="2023" name="Plant Dis.">
        <title>First Report of Diplodia intermedia Causing Canker and Dieback Diseases on Apple Trees in Canada.</title>
        <authorList>
            <person name="Ellouze W."/>
            <person name="Ilyukhin E."/>
            <person name="Sulman M."/>
            <person name="Ali S."/>
        </authorList>
    </citation>
    <scope>NUCLEOTIDE SEQUENCE [LARGE SCALE GENOMIC DNA]</scope>
    <source>
        <strain evidence="1 2">M45-28</strain>
    </source>
</reference>
<gene>
    <name evidence="1" type="ORF">SLS58_003136</name>
</gene>
<proteinExistence type="predicted"/>
<comment type="caution">
    <text evidence="1">The sequence shown here is derived from an EMBL/GenBank/DDBJ whole genome shotgun (WGS) entry which is preliminary data.</text>
</comment>
<name>A0ABR3TX20_9PEZI</name>